<dbReference type="RefSeq" id="WP_013219860.1">
    <property type="nucleotide sequence ID" value="NC_014315.1"/>
</dbReference>
<gene>
    <name evidence="1" type="ordered locus">Nwat_0803</name>
</gene>
<dbReference type="KEGG" id="nwa:Nwat_0803"/>
<evidence type="ECO:0000313" key="1">
    <source>
        <dbReference type="EMBL" id="ADJ27755.1"/>
    </source>
</evidence>
<keyword evidence="2" id="KW-1185">Reference proteome</keyword>
<organism evidence="1 2">
    <name type="scientific">Nitrosococcus watsoni (strain C-113)</name>
    <dbReference type="NCBI Taxonomy" id="105559"/>
    <lineage>
        <taxon>Bacteria</taxon>
        <taxon>Pseudomonadati</taxon>
        <taxon>Pseudomonadota</taxon>
        <taxon>Gammaproteobacteria</taxon>
        <taxon>Chromatiales</taxon>
        <taxon>Chromatiaceae</taxon>
        <taxon>Nitrosococcus</taxon>
    </lineage>
</organism>
<dbReference type="EMBL" id="CP002086">
    <property type="protein sequence ID" value="ADJ27755.1"/>
    <property type="molecule type" value="Genomic_DNA"/>
</dbReference>
<name>D8KBZ4_NITWC</name>
<accession>D8KBZ4</accession>
<dbReference type="HOGENOM" id="CLU_2369989_0_0_6"/>
<protein>
    <submittedName>
        <fullName evidence="1">Uncharacterized protein</fullName>
    </submittedName>
</protein>
<dbReference type="Proteomes" id="UP000000393">
    <property type="component" value="Chromosome"/>
</dbReference>
<sequence>MTIKPILGIEQTNTLITRHISGITEINEEIIKYPLAIAEMAMARKRGHVKFESRFNNKNGNNILIYLISDNDHICSPGSEQFSAPKLPSGNVVLA</sequence>
<dbReference type="AlphaFoldDB" id="D8KBZ4"/>
<proteinExistence type="predicted"/>
<reference evidence="1 2" key="1">
    <citation type="submission" date="2010-06" db="EMBL/GenBank/DDBJ databases">
        <title>Complete sequence of chromosome of Nitrosococcus watsoni C-113.</title>
        <authorList>
            <consortium name="US DOE Joint Genome Institute"/>
            <person name="Lucas S."/>
            <person name="Copeland A."/>
            <person name="Lapidus A."/>
            <person name="Cheng J.-F."/>
            <person name="Bruce D."/>
            <person name="Goodwin L."/>
            <person name="Pitluck S."/>
            <person name="Malfatti S.A."/>
            <person name="Chain P.S.G."/>
            <person name="Land M."/>
            <person name="Hauser L."/>
            <person name="Kyrpides N."/>
            <person name="Ivanova N."/>
            <person name="Cambell M.A."/>
            <person name="Heidelberg J.F."/>
            <person name="Klotz M.G."/>
            <person name="Woyke T."/>
        </authorList>
    </citation>
    <scope>NUCLEOTIDE SEQUENCE [LARGE SCALE GENOMIC DNA]</scope>
    <source>
        <strain evidence="1 2">C-113</strain>
    </source>
</reference>
<evidence type="ECO:0000313" key="2">
    <source>
        <dbReference type="Proteomes" id="UP000000393"/>
    </source>
</evidence>